<feature type="signal peptide" evidence="1">
    <location>
        <begin position="1"/>
        <end position="23"/>
    </location>
</feature>
<comment type="caution">
    <text evidence="2">The sequence shown here is derived from an EMBL/GenBank/DDBJ whole genome shotgun (WGS) entry which is preliminary data.</text>
</comment>
<sequence>MALFIVAFIFLLASLGQDQSVDASCCGCCGCCCQQPCCCCKPIVIKLPPPPTKICPCCCCCKPCCCCCCCKPCCCCCCKPCCCCCCPCCCGCGGGGGRKKRDVIDIMAKKLSDVLMPHQDALPNMGCNGVPTFNQPPPALCNQIPLNQQGPACQGAGLGSMNGLNFNGPAGLGLHHSFHQLPVIHPGGAGPINNMPMNIHNLPNPNNNFNPNMVNHLGEIDLGMLNGCENGCGGNCGGGSCGPMNGIGPNGMGSNGNCGGGGCGPMNGLGQNSNCVGGCGPMGMNGNGNGCSSGDCMMFGGNGNGNCPPCGPGRRRRRRQIAFPFMDALRKVANDISVTKNATQENETSRSDANGQKMLVLRNNLELVLRQDKQKIDSASSTATAQSNI</sequence>
<dbReference type="Proteomes" id="UP001201812">
    <property type="component" value="Unassembled WGS sequence"/>
</dbReference>
<organism evidence="2 3">
    <name type="scientific">Ditylenchus destructor</name>
    <dbReference type="NCBI Taxonomy" id="166010"/>
    <lineage>
        <taxon>Eukaryota</taxon>
        <taxon>Metazoa</taxon>
        <taxon>Ecdysozoa</taxon>
        <taxon>Nematoda</taxon>
        <taxon>Chromadorea</taxon>
        <taxon>Rhabditida</taxon>
        <taxon>Tylenchina</taxon>
        <taxon>Tylenchomorpha</taxon>
        <taxon>Sphaerularioidea</taxon>
        <taxon>Anguinidae</taxon>
        <taxon>Anguininae</taxon>
        <taxon>Ditylenchus</taxon>
    </lineage>
</organism>
<accession>A0AAD4R6E7</accession>
<reference evidence="2" key="1">
    <citation type="submission" date="2022-01" db="EMBL/GenBank/DDBJ databases">
        <title>Genome Sequence Resource for Two Populations of Ditylenchus destructor, the Migratory Endoparasitic Phytonematode.</title>
        <authorList>
            <person name="Zhang H."/>
            <person name="Lin R."/>
            <person name="Xie B."/>
        </authorList>
    </citation>
    <scope>NUCLEOTIDE SEQUENCE</scope>
    <source>
        <strain evidence="2">BazhouSP</strain>
    </source>
</reference>
<name>A0AAD4R6E7_9BILA</name>
<keyword evidence="1" id="KW-0732">Signal</keyword>
<keyword evidence="3" id="KW-1185">Reference proteome</keyword>
<dbReference type="EMBL" id="JAKKPZ010000002">
    <property type="protein sequence ID" value="KAI1726166.1"/>
    <property type="molecule type" value="Genomic_DNA"/>
</dbReference>
<gene>
    <name evidence="2" type="ORF">DdX_02865</name>
</gene>
<feature type="chain" id="PRO_5042213068" evidence="1">
    <location>
        <begin position="24"/>
        <end position="389"/>
    </location>
</feature>
<protein>
    <submittedName>
        <fullName evidence="2">Uncharacterized protein</fullName>
    </submittedName>
</protein>
<dbReference type="AlphaFoldDB" id="A0AAD4R6E7"/>
<proteinExistence type="predicted"/>
<evidence type="ECO:0000313" key="2">
    <source>
        <dbReference type="EMBL" id="KAI1726166.1"/>
    </source>
</evidence>
<evidence type="ECO:0000313" key="3">
    <source>
        <dbReference type="Proteomes" id="UP001201812"/>
    </source>
</evidence>
<evidence type="ECO:0000256" key="1">
    <source>
        <dbReference type="SAM" id="SignalP"/>
    </source>
</evidence>